<dbReference type="InterPro" id="IPR050682">
    <property type="entry name" value="ModA/WtpA"/>
</dbReference>
<dbReference type="PANTHER" id="PTHR30632">
    <property type="entry name" value="MOLYBDATE-BINDING PERIPLASMIC PROTEIN"/>
    <property type="match status" value="1"/>
</dbReference>
<dbReference type="Proteomes" id="UP000565572">
    <property type="component" value="Unassembled WGS sequence"/>
</dbReference>
<dbReference type="GO" id="GO:0030973">
    <property type="term" value="F:molybdate ion binding"/>
    <property type="evidence" value="ECO:0007669"/>
    <property type="project" value="TreeGrafter"/>
</dbReference>
<dbReference type="Gene3D" id="3.40.190.10">
    <property type="entry name" value="Periplasmic binding protein-like II"/>
    <property type="match status" value="2"/>
</dbReference>
<dbReference type="EMBL" id="JACHZG010000001">
    <property type="protein sequence ID" value="MBB3327000.1"/>
    <property type="molecule type" value="Genomic_DNA"/>
</dbReference>
<dbReference type="RefSeq" id="WP_183337918.1">
    <property type="nucleotide sequence ID" value="NZ_JACHZG010000001.1"/>
</dbReference>
<dbReference type="SUPFAM" id="SSF53850">
    <property type="entry name" value="Periplasmic binding protein-like II"/>
    <property type="match status" value="1"/>
</dbReference>
<reference evidence="2 3" key="1">
    <citation type="submission" date="2020-08" db="EMBL/GenBank/DDBJ databases">
        <title>Sequencing the genomes of 1000 actinobacteria strains.</title>
        <authorList>
            <person name="Klenk H.-P."/>
        </authorList>
    </citation>
    <scope>NUCLEOTIDE SEQUENCE [LARGE SCALE GENOMIC DNA]</scope>
    <source>
        <strain evidence="2 3">DSM 11053</strain>
    </source>
</reference>
<feature type="region of interest" description="Disordered" evidence="1">
    <location>
        <begin position="1"/>
        <end position="21"/>
    </location>
</feature>
<evidence type="ECO:0000256" key="1">
    <source>
        <dbReference type="SAM" id="MobiDB-lite"/>
    </source>
</evidence>
<comment type="caution">
    <text evidence="2">The sequence shown here is derived from an EMBL/GenBank/DDBJ whole genome shotgun (WGS) entry which is preliminary data.</text>
</comment>
<organism evidence="2 3">
    <name type="scientific">Microlunatus antarcticus</name>
    <dbReference type="NCBI Taxonomy" id="53388"/>
    <lineage>
        <taxon>Bacteria</taxon>
        <taxon>Bacillati</taxon>
        <taxon>Actinomycetota</taxon>
        <taxon>Actinomycetes</taxon>
        <taxon>Propionibacteriales</taxon>
        <taxon>Propionibacteriaceae</taxon>
        <taxon>Microlunatus</taxon>
    </lineage>
</organism>
<keyword evidence="3" id="KW-1185">Reference proteome</keyword>
<dbReference type="AlphaFoldDB" id="A0A7W5JVB0"/>
<accession>A0A7W5JVB0</accession>
<protein>
    <submittedName>
        <fullName evidence="2">ABC-type molybdate transport system substrate-binding protein</fullName>
    </submittedName>
</protein>
<dbReference type="Pfam" id="PF13531">
    <property type="entry name" value="SBP_bac_11"/>
    <property type="match status" value="1"/>
</dbReference>
<evidence type="ECO:0000313" key="2">
    <source>
        <dbReference type="EMBL" id="MBB3327000.1"/>
    </source>
</evidence>
<gene>
    <name evidence="2" type="ORF">FHX39_001944</name>
</gene>
<dbReference type="GO" id="GO:0015689">
    <property type="term" value="P:molybdate ion transport"/>
    <property type="evidence" value="ECO:0007669"/>
    <property type="project" value="TreeGrafter"/>
</dbReference>
<name>A0A7W5JVB0_9ACTN</name>
<sequence>MSGPEHRPAPDHEPASTHRSAEPVEFQVEPHDHVEDLVGDPLHADLRLLVAGNQFMAMPDLVAGFIAGRDPTPTVFYETLPPGILVQQLRRGSLRMGTLLLPFTADVIAASPAVLAELHSDGLTDVARPYASNGLSLLVQQGNPKDVTDWRDLARPGVRVAFPDPRTEGIGQLAITALETLGGTGLRDAVLDEAVRRGDVRLTAIHHRQGPRWLLDDDTDIAVVWQTEALHHLHLGRPLAEVALAAPANPTGHYAAAVVTDAPHHDLAVSLVEHLVGPDGQRALRRHGFSPPG</sequence>
<dbReference type="PANTHER" id="PTHR30632:SF0">
    <property type="entry name" value="SULFATE-BINDING PROTEIN"/>
    <property type="match status" value="1"/>
</dbReference>
<evidence type="ECO:0000313" key="3">
    <source>
        <dbReference type="Proteomes" id="UP000565572"/>
    </source>
</evidence>
<proteinExistence type="predicted"/>